<feature type="transmembrane region" description="Helical" evidence="8">
    <location>
        <begin position="330"/>
        <end position="352"/>
    </location>
</feature>
<dbReference type="PIRSF" id="PIRSF016636">
    <property type="entry name" value="AlgI_DltB"/>
    <property type="match status" value="1"/>
</dbReference>
<dbReference type="PANTHER" id="PTHR13285:SF18">
    <property type="entry name" value="PROTEIN-CYSTEINE N-PALMITOYLTRANSFERASE RASP"/>
    <property type="match status" value="1"/>
</dbReference>
<evidence type="ECO:0000256" key="2">
    <source>
        <dbReference type="ARBA" id="ARBA00010323"/>
    </source>
</evidence>
<evidence type="ECO:0000256" key="8">
    <source>
        <dbReference type="SAM" id="Phobius"/>
    </source>
</evidence>
<dbReference type="InterPro" id="IPR024194">
    <property type="entry name" value="Ac/AlaTfrase_AlgI/DltB"/>
</dbReference>
<dbReference type="InterPro" id="IPR051085">
    <property type="entry name" value="MB_O-acyltransferase"/>
</dbReference>
<feature type="transmembrane region" description="Helical" evidence="8">
    <location>
        <begin position="155"/>
        <end position="173"/>
    </location>
</feature>
<reference evidence="9" key="1">
    <citation type="submission" date="2022-06" db="EMBL/GenBank/DDBJ databases">
        <authorList>
            <person name="Dietemann V."/>
            <person name="Ory F."/>
            <person name="Dainat B."/>
            <person name="Oberhansli S."/>
        </authorList>
    </citation>
    <scope>NUCLEOTIDE SEQUENCE</scope>
    <source>
        <strain evidence="9">Ena-SAMPLE-TAB-26-04-2022-14:26:32:270-5432</strain>
    </source>
</reference>
<protein>
    <submittedName>
        <fullName evidence="9">MBOAT family protein</fullName>
    </submittedName>
</protein>
<feature type="transmembrane region" description="Helical" evidence="8">
    <location>
        <begin position="12"/>
        <end position="31"/>
    </location>
</feature>
<keyword evidence="3 7" id="KW-1003">Cell membrane</keyword>
<feature type="transmembrane region" description="Helical" evidence="8">
    <location>
        <begin position="373"/>
        <end position="394"/>
    </location>
</feature>
<keyword evidence="5 8" id="KW-1133">Transmembrane helix</keyword>
<feature type="transmembrane region" description="Helical" evidence="8">
    <location>
        <begin position="125"/>
        <end position="143"/>
    </location>
</feature>
<dbReference type="PIRSF" id="PIRSF500217">
    <property type="entry name" value="AlgI"/>
    <property type="match status" value="1"/>
</dbReference>
<dbReference type="InterPro" id="IPR004299">
    <property type="entry name" value="MBOAT_fam"/>
</dbReference>
<dbReference type="PANTHER" id="PTHR13285">
    <property type="entry name" value="ACYLTRANSFERASE"/>
    <property type="match status" value="1"/>
</dbReference>
<keyword evidence="7" id="KW-0808">Transferase</keyword>
<evidence type="ECO:0000313" key="9">
    <source>
        <dbReference type="EMBL" id="CAH8249081.1"/>
    </source>
</evidence>
<sequence>MATWMVESEIMIYTDWFYWLFVLVAVVAYHLMPHRVRPWVLFAAGVAFYYYYAGSYLFLLLAEVVVAIIVVKAAAKRAKRWIYPAGIIGAILVLGYFKYTNMMLDTLNELFAFLHQPFLPKAEQIVLPLGISYFTFELIHYLVERKRGTLPDHRPEGLLSFIFFFPTMVAGPIKQFQMFYPQLTSRFHIDHVLIGVTRIGFGLFKKLVLAGSIDLLAQPVYSAAGIAEADTARLWISLVAYTFVIYFDFSGYSDIAIGTARLFGIVIPENFRFPYLARSIAEFWNRWHISLGSWLTRYVYFPLGGSRVPAPRVYMNLMATMTVSGLWHGAAWNFVVWGMFHGVMLCIHRFYMKQIKPLLKPVPKWLKPGTTTIAILITFFGVTISRVFFILPIVDGWDLMLRLLGLR</sequence>
<evidence type="ECO:0000256" key="5">
    <source>
        <dbReference type="ARBA" id="ARBA00022989"/>
    </source>
</evidence>
<feature type="transmembrane region" description="Helical" evidence="8">
    <location>
        <begin position="81"/>
        <end position="99"/>
    </location>
</feature>
<dbReference type="Proteomes" id="UP001154322">
    <property type="component" value="Unassembled WGS sequence"/>
</dbReference>
<evidence type="ECO:0000313" key="10">
    <source>
        <dbReference type="Proteomes" id="UP001154322"/>
    </source>
</evidence>
<accession>A0ABM9GBG7</accession>
<keyword evidence="4 8" id="KW-0812">Transmembrane</keyword>
<comment type="caution">
    <text evidence="9">The sequence shown here is derived from an EMBL/GenBank/DDBJ whole genome shotgun (WGS) entry which is preliminary data.</text>
</comment>
<dbReference type="Pfam" id="PF03062">
    <property type="entry name" value="MBOAT"/>
    <property type="match status" value="1"/>
</dbReference>
<evidence type="ECO:0000256" key="7">
    <source>
        <dbReference type="PIRNR" id="PIRNR016636"/>
    </source>
</evidence>
<gene>
    <name evidence="9" type="ORF">WJ0W_006268</name>
</gene>
<organism evidence="9 10">
    <name type="scientific">Paenibacillus melissococcoides</name>
    <dbReference type="NCBI Taxonomy" id="2912268"/>
    <lineage>
        <taxon>Bacteria</taxon>
        <taxon>Bacillati</taxon>
        <taxon>Bacillota</taxon>
        <taxon>Bacilli</taxon>
        <taxon>Bacillales</taxon>
        <taxon>Paenibacillaceae</taxon>
        <taxon>Paenibacillus</taxon>
    </lineage>
</organism>
<keyword evidence="10" id="KW-1185">Reference proteome</keyword>
<name>A0ABM9GBG7_9BACL</name>
<keyword evidence="7" id="KW-0012">Acyltransferase</keyword>
<evidence type="ECO:0000256" key="1">
    <source>
        <dbReference type="ARBA" id="ARBA00004651"/>
    </source>
</evidence>
<dbReference type="RefSeq" id="WP_249724980.1">
    <property type="nucleotide sequence ID" value="NZ_AP031286.1"/>
</dbReference>
<keyword evidence="6 7" id="KW-0472">Membrane</keyword>
<evidence type="ECO:0000256" key="4">
    <source>
        <dbReference type="ARBA" id="ARBA00022692"/>
    </source>
</evidence>
<dbReference type="InterPro" id="IPR028362">
    <property type="entry name" value="AlgI"/>
</dbReference>
<comment type="similarity">
    <text evidence="2 7">Belongs to the membrane-bound acyltransferase family.</text>
</comment>
<dbReference type="EMBL" id="CALYLO010000014">
    <property type="protein sequence ID" value="CAH8249081.1"/>
    <property type="molecule type" value="Genomic_DNA"/>
</dbReference>
<evidence type="ECO:0000256" key="6">
    <source>
        <dbReference type="ARBA" id="ARBA00023136"/>
    </source>
</evidence>
<feature type="transmembrane region" description="Helical" evidence="8">
    <location>
        <begin position="51"/>
        <end position="74"/>
    </location>
</feature>
<proteinExistence type="inferred from homology"/>
<comment type="subcellular location">
    <subcellularLocation>
        <location evidence="1">Cell membrane</location>
        <topology evidence="1">Multi-pass membrane protein</topology>
    </subcellularLocation>
</comment>
<evidence type="ECO:0000256" key="3">
    <source>
        <dbReference type="ARBA" id="ARBA00022475"/>
    </source>
</evidence>